<evidence type="ECO:0000313" key="1">
    <source>
        <dbReference type="EMBL" id="KAI4816856.1"/>
    </source>
</evidence>
<feature type="non-terminal residue" evidence="1">
    <location>
        <position position="65"/>
    </location>
</feature>
<proteinExistence type="predicted"/>
<reference evidence="1" key="1">
    <citation type="submission" date="2022-05" db="EMBL/GenBank/DDBJ databases">
        <title>Chromosome-level genome of Chaenocephalus aceratus.</title>
        <authorList>
            <person name="Park H."/>
        </authorList>
    </citation>
    <scope>NUCLEOTIDE SEQUENCE</scope>
    <source>
        <strain evidence="1">KU_202001</strain>
    </source>
</reference>
<protein>
    <submittedName>
        <fullName evidence="1">Uncharacterized protein</fullName>
    </submittedName>
</protein>
<organism evidence="1 2">
    <name type="scientific">Chaenocephalus aceratus</name>
    <name type="common">Blackfin icefish</name>
    <name type="synonym">Chaenichthys aceratus</name>
    <dbReference type="NCBI Taxonomy" id="36190"/>
    <lineage>
        <taxon>Eukaryota</taxon>
        <taxon>Metazoa</taxon>
        <taxon>Chordata</taxon>
        <taxon>Craniata</taxon>
        <taxon>Vertebrata</taxon>
        <taxon>Euteleostomi</taxon>
        <taxon>Actinopterygii</taxon>
        <taxon>Neopterygii</taxon>
        <taxon>Teleostei</taxon>
        <taxon>Neoteleostei</taxon>
        <taxon>Acanthomorphata</taxon>
        <taxon>Eupercaria</taxon>
        <taxon>Perciformes</taxon>
        <taxon>Notothenioidei</taxon>
        <taxon>Channichthyidae</taxon>
        <taxon>Chaenocephalus</taxon>
    </lineage>
</organism>
<name>A0ACB9WSN3_CHAAC</name>
<comment type="caution">
    <text evidence="1">The sequence shown here is derived from an EMBL/GenBank/DDBJ whole genome shotgun (WGS) entry which is preliminary data.</text>
</comment>
<feature type="non-terminal residue" evidence="1">
    <location>
        <position position="1"/>
    </location>
</feature>
<gene>
    <name evidence="1" type="ORF">KUCAC02_009157</name>
</gene>
<accession>A0ACB9WSN3</accession>
<sequence>SSNAASTPLPDFSKRVLPFGWLGPLFRGLPGASCLLITSAVIKLQDTCPLNAPSLLPGMTLRYSA</sequence>
<keyword evidence="2" id="KW-1185">Reference proteome</keyword>
<evidence type="ECO:0000313" key="2">
    <source>
        <dbReference type="Proteomes" id="UP001057452"/>
    </source>
</evidence>
<dbReference type="Proteomes" id="UP001057452">
    <property type="component" value="Chromosome 12"/>
</dbReference>
<dbReference type="EMBL" id="CM043796">
    <property type="protein sequence ID" value="KAI4816856.1"/>
    <property type="molecule type" value="Genomic_DNA"/>
</dbReference>